<dbReference type="AlphaFoldDB" id="A0A8C4QXS5"/>
<evidence type="ECO:0000256" key="5">
    <source>
        <dbReference type="ARBA" id="ARBA00015054"/>
    </source>
</evidence>
<evidence type="ECO:0000256" key="9">
    <source>
        <dbReference type="ARBA" id="ARBA00023273"/>
    </source>
</evidence>
<organism evidence="12 13">
    <name type="scientific">Eptatretus burgeri</name>
    <name type="common">Inshore hagfish</name>
    <dbReference type="NCBI Taxonomy" id="7764"/>
    <lineage>
        <taxon>Eukaryota</taxon>
        <taxon>Metazoa</taxon>
        <taxon>Chordata</taxon>
        <taxon>Craniata</taxon>
        <taxon>Vertebrata</taxon>
        <taxon>Cyclostomata</taxon>
        <taxon>Myxini</taxon>
        <taxon>Myxiniformes</taxon>
        <taxon>Myxinidae</taxon>
        <taxon>Eptatretinae</taxon>
        <taxon>Eptatretus</taxon>
    </lineage>
</organism>
<keyword evidence="7 10" id="KW-1133">Transmembrane helix</keyword>
<feature type="transmembrane region" description="Helical" evidence="10">
    <location>
        <begin position="39"/>
        <end position="59"/>
    </location>
</feature>
<dbReference type="PANTHER" id="PTHR31622:SF1">
    <property type="entry name" value="TRANSMEMBRANE PROTEIN 218"/>
    <property type="match status" value="1"/>
</dbReference>
<name>A0A8C4QXS5_EPTBU</name>
<dbReference type="GO" id="GO:0005929">
    <property type="term" value="C:cilium"/>
    <property type="evidence" value="ECO:0007669"/>
    <property type="project" value="UniProtKB-SubCell"/>
</dbReference>
<evidence type="ECO:0000256" key="1">
    <source>
        <dbReference type="ARBA" id="ARBA00003173"/>
    </source>
</evidence>
<proteinExistence type="inferred from homology"/>
<evidence type="ECO:0000259" key="11">
    <source>
        <dbReference type="Pfam" id="PF25810"/>
    </source>
</evidence>
<feature type="transmembrane region" description="Helical" evidence="10">
    <location>
        <begin position="79"/>
        <end position="105"/>
    </location>
</feature>
<dbReference type="OMA" id="PRICNCL"/>
<dbReference type="InterPro" id="IPR057973">
    <property type="entry name" value="TMEM218_N"/>
</dbReference>
<feature type="transmembrane region" description="Helical" evidence="10">
    <location>
        <begin position="6"/>
        <end position="32"/>
    </location>
</feature>
<keyword evidence="13" id="KW-1185">Reference proteome</keyword>
<dbReference type="Proteomes" id="UP000694388">
    <property type="component" value="Unplaced"/>
</dbReference>
<comment type="function">
    <text evidence="1">May be involved in ciliary biogenesis or function.</text>
</comment>
<dbReference type="Pfam" id="PF25810">
    <property type="entry name" value="TMEM218_N"/>
    <property type="match status" value="1"/>
</dbReference>
<dbReference type="Ensembl" id="ENSEBUT00000021420.1">
    <property type="protein sequence ID" value="ENSEBUP00000020844.1"/>
    <property type="gene ID" value="ENSEBUG00000012882.1"/>
</dbReference>
<evidence type="ECO:0000256" key="6">
    <source>
        <dbReference type="ARBA" id="ARBA00022692"/>
    </source>
</evidence>
<dbReference type="GO" id="GO:0016020">
    <property type="term" value="C:membrane"/>
    <property type="evidence" value="ECO:0007669"/>
    <property type="project" value="UniProtKB-SubCell"/>
</dbReference>
<evidence type="ECO:0000256" key="3">
    <source>
        <dbReference type="ARBA" id="ARBA00004141"/>
    </source>
</evidence>
<evidence type="ECO:0000313" key="13">
    <source>
        <dbReference type="Proteomes" id="UP000694388"/>
    </source>
</evidence>
<evidence type="ECO:0000256" key="7">
    <source>
        <dbReference type="ARBA" id="ARBA00022989"/>
    </source>
</evidence>
<dbReference type="Ensembl" id="ENSEBUT00000021429.1">
    <property type="protein sequence ID" value="ENSEBUP00000020853.1"/>
    <property type="gene ID" value="ENSEBUG00000012882.1"/>
</dbReference>
<sequence>MGAPKWMGIGIGIFILAALWVFSLFICILLAGAGRKMRLLSLGIFIFSSFISLLLIYFPKQDSTSLTPSSSMELTDKLFIWRWTLLSISLLCLLLICTFCVRVELTETTLAQPRRGF</sequence>
<accession>A0A8C4QXS5</accession>
<keyword evidence="6 10" id="KW-0812">Transmembrane</keyword>
<evidence type="ECO:0000256" key="2">
    <source>
        <dbReference type="ARBA" id="ARBA00004138"/>
    </source>
</evidence>
<comment type="similarity">
    <text evidence="4">Belongs to the TMEM218 family.</text>
</comment>
<evidence type="ECO:0000256" key="8">
    <source>
        <dbReference type="ARBA" id="ARBA00023136"/>
    </source>
</evidence>
<comment type="subcellular location">
    <subcellularLocation>
        <location evidence="2">Cell projection</location>
        <location evidence="2">Cilium</location>
    </subcellularLocation>
    <subcellularLocation>
        <location evidence="3">Membrane</location>
        <topology evidence="3">Multi-pass membrane protein</topology>
    </subcellularLocation>
</comment>
<reference evidence="12" key="1">
    <citation type="submission" date="2025-05" db="UniProtKB">
        <authorList>
            <consortium name="Ensembl"/>
        </authorList>
    </citation>
    <scope>IDENTIFICATION</scope>
</reference>
<keyword evidence="8 10" id="KW-0472">Membrane</keyword>
<evidence type="ECO:0000313" key="12">
    <source>
        <dbReference type="Ensembl" id="ENSEBUP00000020853.1"/>
    </source>
</evidence>
<evidence type="ECO:0000256" key="4">
    <source>
        <dbReference type="ARBA" id="ARBA00010775"/>
    </source>
</evidence>
<protein>
    <recommendedName>
        <fullName evidence="5">Transmembrane protein 218</fullName>
    </recommendedName>
</protein>
<evidence type="ECO:0000256" key="10">
    <source>
        <dbReference type="SAM" id="Phobius"/>
    </source>
</evidence>
<feature type="domain" description="Transmembrane protein 218 N-terminal" evidence="11">
    <location>
        <begin position="7"/>
        <end position="60"/>
    </location>
</feature>
<dbReference type="InterPro" id="IPR026771">
    <property type="entry name" value="Tmem218"/>
</dbReference>
<keyword evidence="9" id="KW-0966">Cell projection</keyword>
<dbReference type="PANTHER" id="PTHR31622">
    <property type="entry name" value="TRANSMEMBRANE PROTEIN 218"/>
    <property type="match status" value="1"/>
</dbReference>